<dbReference type="GO" id="GO:0003400">
    <property type="term" value="P:regulation of COPII vesicle coating"/>
    <property type="evidence" value="ECO:0007669"/>
    <property type="project" value="TreeGrafter"/>
</dbReference>
<dbReference type="GO" id="GO:0006888">
    <property type="term" value="P:endoplasmic reticulum to Golgi vesicle-mediated transport"/>
    <property type="evidence" value="ECO:0007669"/>
    <property type="project" value="TreeGrafter"/>
</dbReference>
<evidence type="ECO:0000256" key="12">
    <source>
        <dbReference type="SAM" id="Phobius"/>
    </source>
</evidence>
<dbReference type="Proteomes" id="UP000242287">
    <property type="component" value="Unassembled WGS sequence"/>
</dbReference>
<organism evidence="13 14">
    <name type="scientific">Amanita thiersii Skay4041</name>
    <dbReference type="NCBI Taxonomy" id="703135"/>
    <lineage>
        <taxon>Eukaryota</taxon>
        <taxon>Fungi</taxon>
        <taxon>Dikarya</taxon>
        <taxon>Basidiomycota</taxon>
        <taxon>Agaricomycotina</taxon>
        <taxon>Agaricomycetes</taxon>
        <taxon>Agaricomycetidae</taxon>
        <taxon>Agaricales</taxon>
        <taxon>Pluteineae</taxon>
        <taxon>Amanitaceae</taxon>
        <taxon>Amanita</taxon>
    </lineage>
</organism>
<dbReference type="InterPro" id="IPR015943">
    <property type="entry name" value="WD40/YVTN_repeat-like_dom_sf"/>
</dbReference>
<keyword evidence="14" id="KW-1185">Reference proteome</keyword>
<dbReference type="InterPro" id="IPR036322">
    <property type="entry name" value="WD40_repeat_dom_sf"/>
</dbReference>
<keyword evidence="6" id="KW-0256">Endoplasmic reticulum</keyword>
<dbReference type="STRING" id="703135.A0A2A9NXL6"/>
<keyword evidence="4 12" id="KW-0812">Transmembrane</keyword>
<feature type="transmembrane region" description="Helical" evidence="12">
    <location>
        <begin position="359"/>
        <end position="378"/>
    </location>
</feature>
<dbReference type="InterPro" id="IPR045260">
    <property type="entry name" value="Sec12-like"/>
</dbReference>
<evidence type="ECO:0000313" key="13">
    <source>
        <dbReference type="EMBL" id="PFH52522.1"/>
    </source>
</evidence>
<dbReference type="OrthoDB" id="2013972at2759"/>
<dbReference type="PANTHER" id="PTHR23284">
    <property type="entry name" value="PROLACTIN REGULATORY ELEMENT BINDING PROTEIN"/>
    <property type="match status" value="1"/>
</dbReference>
<evidence type="ECO:0000256" key="4">
    <source>
        <dbReference type="ARBA" id="ARBA00022692"/>
    </source>
</evidence>
<dbReference type="GO" id="GO:0015031">
    <property type="term" value="P:protein transport"/>
    <property type="evidence" value="ECO:0007669"/>
    <property type="project" value="UniProtKB-KW"/>
</dbReference>
<dbReference type="EMBL" id="KZ301978">
    <property type="protein sequence ID" value="PFH52522.1"/>
    <property type="molecule type" value="Genomic_DNA"/>
</dbReference>
<reference evidence="13 14" key="1">
    <citation type="submission" date="2014-02" db="EMBL/GenBank/DDBJ databases">
        <title>Transposable element dynamics among asymbiotic and ectomycorrhizal Amanita fungi.</title>
        <authorList>
            <consortium name="DOE Joint Genome Institute"/>
            <person name="Hess J."/>
            <person name="Skrede I."/>
            <person name="Wolfe B."/>
            <person name="LaButti K."/>
            <person name="Ohm R.A."/>
            <person name="Grigoriev I.V."/>
            <person name="Pringle A."/>
        </authorList>
    </citation>
    <scope>NUCLEOTIDE SEQUENCE [LARGE SCALE GENOMIC DNA]</scope>
    <source>
        <strain evidence="13 14">SKay4041</strain>
    </source>
</reference>
<name>A0A2A9NXL6_9AGAR</name>
<evidence type="ECO:0000256" key="6">
    <source>
        <dbReference type="ARBA" id="ARBA00022824"/>
    </source>
</evidence>
<evidence type="ECO:0000256" key="2">
    <source>
        <dbReference type="ARBA" id="ARBA00022448"/>
    </source>
</evidence>
<dbReference type="AlphaFoldDB" id="A0A2A9NXL6"/>
<keyword evidence="2" id="KW-0813">Transport</keyword>
<proteinExistence type="predicted"/>
<dbReference type="GO" id="GO:0005085">
    <property type="term" value="F:guanyl-nucleotide exchange factor activity"/>
    <property type="evidence" value="ECO:0007669"/>
    <property type="project" value="InterPro"/>
</dbReference>
<protein>
    <submittedName>
        <fullName evidence="13">Uncharacterized protein</fullName>
    </submittedName>
</protein>
<accession>A0A2A9NXL6</accession>
<dbReference type="PROSITE" id="PS50082">
    <property type="entry name" value="WD_REPEATS_2"/>
    <property type="match status" value="1"/>
</dbReference>
<dbReference type="SUPFAM" id="SSF50978">
    <property type="entry name" value="WD40 repeat-like"/>
    <property type="match status" value="1"/>
</dbReference>
<dbReference type="InterPro" id="IPR001680">
    <property type="entry name" value="WD40_rpt"/>
</dbReference>
<evidence type="ECO:0000256" key="10">
    <source>
        <dbReference type="ARBA" id="ARBA00023136"/>
    </source>
</evidence>
<dbReference type="GO" id="GO:0005789">
    <property type="term" value="C:endoplasmic reticulum membrane"/>
    <property type="evidence" value="ECO:0007669"/>
    <property type="project" value="UniProtKB-SubCell"/>
</dbReference>
<feature type="repeat" description="WD" evidence="11">
    <location>
        <begin position="317"/>
        <end position="347"/>
    </location>
</feature>
<evidence type="ECO:0000256" key="1">
    <source>
        <dbReference type="ARBA" id="ARBA00004648"/>
    </source>
</evidence>
<evidence type="ECO:0000256" key="7">
    <source>
        <dbReference type="ARBA" id="ARBA00022892"/>
    </source>
</evidence>
<sequence length="383" mass="41821">MRAQHSPHPLRAFPVYSAAFISPNHFVLGGGGGASKTGIKNKLRLYSVDNERSISMVNELELEVGEDVPMSMAADTETKTIVCGVNSALEKLEKGENQNCRAFVVKDNKLQLQKSQGTLDPSDLEDYQKVTVISPDRTKLAVAGSHTLSVLSFPSLTPIAGPITSEKEIYDVTFSPSSHHLVIATTQNLLVYILQEEGSNKDFSLELSQTIRIPESLSTVGDCTFRAARFHPQEKSLYTVVNAVSSRSRKAKSVSRQAYICKWDTNSWVMDKNKKASDRGLTCFDISACGRFLALGSSDLSISILDSNTLAPLISILKAHEFPPTTIKFNPTSTLLLTGSADNSIRIVSIPLAIESSSWGVMFLVIVAFVILLLAIALQKHFQ</sequence>
<dbReference type="PANTHER" id="PTHR23284:SF0">
    <property type="entry name" value="PROLACTIN REGULATORY ELEMENT-BINDING PROTEIN"/>
    <property type="match status" value="1"/>
</dbReference>
<evidence type="ECO:0000256" key="11">
    <source>
        <dbReference type="PROSITE-ProRule" id="PRU00221"/>
    </source>
</evidence>
<comment type="subcellular location">
    <subcellularLocation>
        <location evidence="1">Endoplasmic reticulum membrane</location>
        <topology evidence="1">Single-pass type II membrane protein</topology>
    </subcellularLocation>
</comment>
<evidence type="ECO:0000313" key="14">
    <source>
        <dbReference type="Proteomes" id="UP000242287"/>
    </source>
</evidence>
<evidence type="ECO:0000256" key="9">
    <source>
        <dbReference type="ARBA" id="ARBA00022989"/>
    </source>
</evidence>
<evidence type="ECO:0000256" key="3">
    <source>
        <dbReference type="ARBA" id="ARBA00022574"/>
    </source>
</evidence>
<keyword evidence="5" id="KW-0677">Repeat</keyword>
<dbReference type="SMART" id="SM00320">
    <property type="entry name" value="WD40"/>
    <property type="match status" value="2"/>
</dbReference>
<dbReference type="Gene3D" id="2.130.10.10">
    <property type="entry name" value="YVTN repeat-like/Quinoprotein amine dehydrogenase"/>
    <property type="match status" value="1"/>
</dbReference>
<dbReference type="Pfam" id="PF00400">
    <property type="entry name" value="WD40"/>
    <property type="match status" value="1"/>
</dbReference>
<keyword evidence="10 12" id="KW-0472">Membrane</keyword>
<keyword evidence="3 11" id="KW-0853">WD repeat</keyword>
<keyword evidence="9 12" id="KW-1133">Transmembrane helix</keyword>
<evidence type="ECO:0000256" key="5">
    <source>
        <dbReference type="ARBA" id="ARBA00022737"/>
    </source>
</evidence>
<keyword evidence="7" id="KW-0931">ER-Golgi transport</keyword>
<evidence type="ECO:0000256" key="8">
    <source>
        <dbReference type="ARBA" id="ARBA00022927"/>
    </source>
</evidence>
<gene>
    <name evidence="13" type="ORF">AMATHDRAFT_74010</name>
</gene>
<keyword evidence="8" id="KW-0653">Protein transport</keyword>